<organism evidence="1 2">
    <name type="scientific">Ascodesmis nigricans</name>
    <dbReference type="NCBI Taxonomy" id="341454"/>
    <lineage>
        <taxon>Eukaryota</taxon>
        <taxon>Fungi</taxon>
        <taxon>Dikarya</taxon>
        <taxon>Ascomycota</taxon>
        <taxon>Pezizomycotina</taxon>
        <taxon>Pezizomycetes</taxon>
        <taxon>Pezizales</taxon>
        <taxon>Ascodesmidaceae</taxon>
        <taxon>Ascodesmis</taxon>
    </lineage>
</organism>
<dbReference type="EMBL" id="ML220121">
    <property type="protein sequence ID" value="TGZ81057.1"/>
    <property type="molecule type" value="Genomic_DNA"/>
</dbReference>
<gene>
    <name evidence="1" type="ORF">EX30DRAFT_36170</name>
</gene>
<dbReference type="InParanoid" id="A0A4S2MWR1"/>
<accession>A0A4S2MWR1</accession>
<reference evidence="1 2" key="1">
    <citation type="submission" date="2019-04" db="EMBL/GenBank/DDBJ databases">
        <title>Comparative genomics and transcriptomics to analyze fruiting body development in filamentous ascomycetes.</title>
        <authorList>
            <consortium name="DOE Joint Genome Institute"/>
            <person name="Lutkenhaus R."/>
            <person name="Traeger S."/>
            <person name="Breuer J."/>
            <person name="Kuo A."/>
            <person name="Lipzen A."/>
            <person name="Pangilinan J."/>
            <person name="Dilworth D."/>
            <person name="Sandor L."/>
            <person name="Poggeler S."/>
            <person name="Barry K."/>
            <person name="Grigoriev I.V."/>
            <person name="Nowrousian M."/>
        </authorList>
    </citation>
    <scope>NUCLEOTIDE SEQUENCE [LARGE SCALE GENOMIC DNA]</scope>
    <source>
        <strain evidence="1 2">CBS 389.68</strain>
    </source>
</reference>
<evidence type="ECO:0000313" key="2">
    <source>
        <dbReference type="Proteomes" id="UP000298138"/>
    </source>
</evidence>
<dbReference type="Proteomes" id="UP000298138">
    <property type="component" value="Unassembled WGS sequence"/>
</dbReference>
<name>A0A4S2MWR1_9PEZI</name>
<proteinExistence type="predicted"/>
<keyword evidence="2" id="KW-1185">Reference proteome</keyword>
<evidence type="ECO:0000313" key="1">
    <source>
        <dbReference type="EMBL" id="TGZ81057.1"/>
    </source>
</evidence>
<protein>
    <submittedName>
        <fullName evidence="1">Uncharacterized protein</fullName>
    </submittedName>
</protein>
<dbReference type="AlphaFoldDB" id="A0A4S2MWR1"/>
<sequence>MLSTDPPAAALSAIWDPHREGCRLTHPASSAHELPIESGDSSENSHLTASSNGIVTELRCGDEECKVMGWDGLDWIGALRDLGPEPQMSCPSITSTNTTCISRYSSNSTTTLASVNRTTMSTDSSPAVSFFTHHLRSDPMGTVMIVTHSPLAQRTTSHPDLPTGIVIAPQQSEIKIGAVWCGYVGLKQLFSL</sequence>